<dbReference type="PROSITE" id="PS50222">
    <property type="entry name" value="EF_HAND_2"/>
    <property type="match status" value="2"/>
</dbReference>
<dbReference type="InterPro" id="IPR039508">
    <property type="entry name" value="KASH5_EF-hand-like_dom"/>
</dbReference>
<dbReference type="CDD" id="cd00051">
    <property type="entry name" value="EFh"/>
    <property type="match status" value="1"/>
</dbReference>
<evidence type="ECO:0000259" key="2">
    <source>
        <dbReference type="PROSITE" id="PS50222"/>
    </source>
</evidence>
<dbReference type="SUPFAM" id="SSF47473">
    <property type="entry name" value="EF-hand"/>
    <property type="match status" value="1"/>
</dbReference>
<reference evidence="3 4" key="1">
    <citation type="journal article" date="2022" name="Front. Cell. Infect. Microbiol.">
        <title>The Genomes of Two Strains of Taenia crassiceps the Animal Model for the Study of Human Cysticercosis.</title>
        <authorList>
            <person name="Bobes R.J."/>
            <person name="Estrada K."/>
            <person name="Rios-Valencia D.G."/>
            <person name="Calderon-Gallegos A."/>
            <person name="de la Torre P."/>
            <person name="Carrero J.C."/>
            <person name="Sanchez-Flores A."/>
            <person name="Laclette J.P."/>
        </authorList>
    </citation>
    <scope>NUCLEOTIDE SEQUENCE [LARGE SCALE GENOMIC DNA]</scope>
    <source>
        <strain evidence="3">WFUcys</strain>
    </source>
</reference>
<keyword evidence="4" id="KW-1185">Reference proteome</keyword>
<dbReference type="Pfam" id="PF14658">
    <property type="entry name" value="EF-hand_9"/>
    <property type="match status" value="1"/>
</dbReference>
<keyword evidence="1" id="KW-0677">Repeat</keyword>
<dbReference type="PANTHER" id="PTHR23048">
    <property type="entry name" value="MYOSIN LIGHT CHAIN 1, 3"/>
    <property type="match status" value="1"/>
</dbReference>
<name>A0ABR4QM56_9CEST</name>
<dbReference type="Gene3D" id="1.10.238.10">
    <property type="entry name" value="EF-hand"/>
    <property type="match status" value="1"/>
</dbReference>
<evidence type="ECO:0000313" key="4">
    <source>
        <dbReference type="Proteomes" id="UP001651158"/>
    </source>
</evidence>
<dbReference type="PANTHER" id="PTHR23048:SF0">
    <property type="entry name" value="CALMODULIN LIKE 3"/>
    <property type="match status" value="1"/>
</dbReference>
<dbReference type="SMART" id="SM00054">
    <property type="entry name" value="EFh"/>
    <property type="match status" value="3"/>
</dbReference>
<protein>
    <submittedName>
        <fullName evidence="3">Calmodulin</fullName>
    </submittedName>
</protein>
<sequence>MHNFAISQVPEGYTFLANSLQLIRHCLSENRKMPPKLATYVTEERLVEYQEAFDTFDVDGKGRIPCEHVLVCLRKVGLMPADCELEDLLRSVDTENNILAEGVNYDQFCQIASKKEKDVYNEKDIMNAFALFDSTSKGYLTTEELTQILCTRGDKLSEGEMAALIKTAGAGTNGRIHYEDFIYHMMLRD</sequence>
<feature type="domain" description="EF-hand" evidence="2">
    <location>
        <begin position="120"/>
        <end position="155"/>
    </location>
</feature>
<dbReference type="InterPro" id="IPR050230">
    <property type="entry name" value="CALM/Myosin/TropC-like"/>
</dbReference>
<organism evidence="3 4">
    <name type="scientific">Taenia crassiceps</name>
    <dbReference type="NCBI Taxonomy" id="6207"/>
    <lineage>
        <taxon>Eukaryota</taxon>
        <taxon>Metazoa</taxon>
        <taxon>Spiralia</taxon>
        <taxon>Lophotrochozoa</taxon>
        <taxon>Platyhelminthes</taxon>
        <taxon>Cestoda</taxon>
        <taxon>Eucestoda</taxon>
        <taxon>Cyclophyllidea</taxon>
        <taxon>Taeniidae</taxon>
        <taxon>Taenia</taxon>
    </lineage>
</organism>
<dbReference type="Proteomes" id="UP001651158">
    <property type="component" value="Unassembled WGS sequence"/>
</dbReference>
<feature type="domain" description="EF-hand" evidence="2">
    <location>
        <begin position="44"/>
        <end position="79"/>
    </location>
</feature>
<dbReference type="InterPro" id="IPR002048">
    <property type="entry name" value="EF_hand_dom"/>
</dbReference>
<gene>
    <name evidence="3" type="ORF">TcWFU_007931</name>
</gene>
<comment type="caution">
    <text evidence="3">The sequence shown here is derived from an EMBL/GenBank/DDBJ whole genome shotgun (WGS) entry which is preliminary data.</text>
</comment>
<dbReference type="Pfam" id="PF13499">
    <property type="entry name" value="EF-hand_7"/>
    <property type="match status" value="1"/>
</dbReference>
<dbReference type="InterPro" id="IPR011992">
    <property type="entry name" value="EF-hand-dom_pair"/>
</dbReference>
<evidence type="ECO:0000313" key="3">
    <source>
        <dbReference type="EMBL" id="KAL5110735.1"/>
    </source>
</evidence>
<evidence type="ECO:0000256" key="1">
    <source>
        <dbReference type="ARBA" id="ARBA00022737"/>
    </source>
</evidence>
<accession>A0ABR4QM56</accession>
<dbReference type="EMBL" id="JAKROA010000002">
    <property type="protein sequence ID" value="KAL5110735.1"/>
    <property type="molecule type" value="Genomic_DNA"/>
</dbReference>
<proteinExistence type="predicted"/>